<organism evidence="4">
    <name type="scientific">Flexilinea flocculi</name>
    <dbReference type="NCBI Taxonomy" id="1678840"/>
    <lineage>
        <taxon>Bacteria</taxon>
        <taxon>Bacillati</taxon>
        <taxon>Chloroflexota</taxon>
        <taxon>Anaerolineae</taxon>
        <taxon>Anaerolineales</taxon>
        <taxon>Anaerolineaceae</taxon>
        <taxon>Flexilinea</taxon>
    </lineage>
</organism>
<dbReference type="GO" id="GO:0016787">
    <property type="term" value="F:hydrolase activity"/>
    <property type="evidence" value="ECO:0007669"/>
    <property type="project" value="UniProtKB-KW"/>
</dbReference>
<dbReference type="GO" id="GO:0030313">
    <property type="term" value="C:cell envelope"/>
    <property type="evidence" value="ECO:0007669"/>
    <property type="project" value="UniProtKB-SubCell"/>
</dbReference>
<dbReference type="Gene3D" id="2.60.40.4270">
    <property type="entry name" value="Listeria-Bacteroides repeat domain"/>
    <property type="match status" value="2"/>
</dbReference>
<dbReference type="Pfam" id="PF09479">
    <property type="entry name" value="Flg_new"/>
    <property type="match status" value="1"/>
</dbReference>
<keyword evidence="2" id="KW-0378">Hydrolase</keyword>
<evidence type="ECO:0000256" key="2">
    <source>
        <dbReference type="ARBA" id="ARBA00022801"/>
    </source>
</evidence>
<evidence type="ECO:0000313" key="5">
    <source>
        <dbReference type="Proteomes" id="UP000053370"/>
    </source>
</evidence>
<sequence>MKNRLFLVLFTLLFYFALTSTVMADADCSLPGGCTTSLTITNKSPSVPILYDGTNDWASPGNIGNYFDFTAEFYEYATPANVTISTPPDLNLSDLTFSCSTSLVDPYVNGCTNAIDAGSYYLRAVLPASPADFTAGGAEGGYEEAIFIDWPFTIEPLTPTVTWAASPANFVFDGTVKPVTATVDSNSVVSADLATIQANFDHFLFYYSTYPTLTTTADNGSDSEGTAPKYVLRDGDVASPYNVQASYSPSSDPAASPWNLATPSNYTAVTYEHWLTISPNQLTVEWATPSNISVVYNGLAHHELETLDSLSITSDPVITNNIDFDPQYTYYPYDGTTCGSISLAGAPVNTGSYCVHASVADDASPQINYLGDTTDQPVILTITPNQITVDWASSDAVSFVYDGEPHDELEDSVTYPITVTSTPEISGFSATPGYSYYSYDGSVCDTTPIGSAPTDAGTYCVIAEIPDDPSGNENYLGGVTDPARLLTITPNQLSVEWASPSELIVPYNGLPHPELEDSTSHPLNVAGNPAITGLVYDAPTYSYYDYAGDSSCDTTPLSGAPILVGSYCVTATIPDDTNGNFLGDTTNPAKLLTIEPISDLAIDFTTLSRTEPYTGNPIPWLESDLYLYRTSLATPANLVTLLDSDIVTFNYYTDPGLSSPANFDAEAVSKVGNVPVDAGTYYVTAEIAENENHNGDLSELSAMLEITPAETELKATWPEDNVLRIAITVDNQIPGSGSPISGTVCLFSDAAMSPENQIACQEVSGLIPLTVVFENLPDGINPFYAKFTSTSPNFGDSDGSFVPGENTFFFTVTYDGNGADSGTVPVDTTGYVLDQPVTVSGNTGLLGRSGYFFGGWYIETDPDTIYGPEYIPTFEITSDITLLAKWGHGIVYDPGTLTESGTAPTDNKNPYDPGESFTILNNNSVDPLIRTGYHFQKWNTSPDGYSGDDYLIGRTYPFTFDTNLVLYPHWEANFPRPDGEPGQEGWYVIGNPRIPGRQEEQDPFRPHMPNTGFSTRNMTLLRPQPAALAYSTLDIAIEIPVLDVQTELVSVPEEGGSWAVDWLGARAGLLEGSVLPGQGISYIAAHNHLNNLEAGPFLFLLDLKENDRIFVRNGDELLTYTVYANELFEPDDFDLVEQKASEFENSVVLITCENESTDGGYLNRRVVFAKPL</sequence>
<evidence type="ECO:0000256" key="3">
    <source>
        <dbReference type="SAM" id="SignalP"/>
    </source>
</evidence>
<dbReference type="InterPro" id="IPR042001">
    <property type="entry name" value="Sortase_F"/>
</dbReference>
<dbReference type="EMBL" id="DF968181">
    <property type="protein sequence ID" value="GAP40039.1"/>
    <property type="molecule type" value="Genomic_DNA"/>
</dbReference>
<dbReference type="Pfam" id="PF04203">
    <property type="entry name" value="Sortase"/>
    <property type="match status" value="1"/>
</dbReference>
<reference evidence="4" key="1">
    <citation type="journal article" date="2015" name="Genome Announc.">
        <title>Draft Genome Sequence of Anaerolineae Strain TC1, a Novel Isolate from a Methanogenic Wastewater Treatment System.</title>
        <authorList>
            <person name="Matsuura N."/>
            <person name="Tourlousse D.M."/>
            <person name="Sun L."/>
            <person name="Toyonaga M."/>
            <person name="Kuroda K."/>
            <person name="Ohashi A."/>
            <person name="Cruz R."/>
            <person name="Yamaguchi T."/>
            <person name="Sekiguchi Y."/>
        </authorList>
    </citation>
    <scope>NUCLEOTIDE SEQUENCE [LARGE SCALE GENOMIC DNA]</scope>
    <source>
        <strain evidence="4">TC1</strain>
    </source>
</reference>
<dbReference type="AlphaFoldDB" id="A0A0S7BP67"/>
<feature type="signal peptide" evidence="3">
    <location>
        <begin position="1"/>
        <end position="24"/>
    </location>
</feature>
<keyword evidence="5" id="KW-1185">Reference proteome</keyword>
<gene>
    <name evidence="4" type="ORF">ATC1_132</name>
</gene>
<dbReference type="InterPro" id="IPR042229">
    <property type="entry name" value="Listeria/Bacterioides_rpt_sf"/>
</dbReference>
<name>A0A0S7BP67_9CHLR</name>
<comment type="subcellular location">
    <subcellularLocation>
        <location evidence="1">Cell envelope</location>
    </subcellularLocation>
</comment>
<proteinExistence type="predicted"/>
<keyword evidence="3" id="KW-0732">Signal</keyword>
<dbReference type="InterPro" id="IPR023365">
    <property type="entry name" value="Sortase_dom-sf"/>
</dbReference>
<evidence type="ECO:0000313" key="4">
    <source>
        <dbReference type="EMBL" id="GAP40039.1"/>
    </source>
</evidence>
<dbReference type="Gene3D" id="2.40.260.10">
    <property type="entry name" value="Sortase"/>
    <property type="match status" value="1"/>
</dbReference>
<protein>
    <submittedName>
        <fullName evidence="4">Protein containing Listeria-Bacteroides repeat domain</fullName>
    </submittedName>
</protein>
<feature type="chain" id="PRO_5006633058" evidence="3">
    <location>
        <begin position="25"/>
        <end position="1172"/>
    </location>
</feature>
<evidence type="ECO:0000256" key="1">
    <source>
        <dbReference type="ARBA" id="ARBA00004196"/>
    </source>
</evidence>
<dbReference type="InterPro" id="IPR005754">
    <property type="entry name" value="Sortase"/>
</dbReference>
<dbReference type="OrthoDB" id="363253at2"/>
<dbReference type="CDD" id="cd05829">
    <property type="entry name" value="Sortase_F"/>
    <property type="match status" value="1"/>
</dbReference>
<dbReference type="Proteomes" id="UP000053370">
    <property type="component" value="Unassembled WGS sequence"/>
</dbReference>
<dbReference type="InterPro" id="IPR013378">
    <property type="entry name" value="InlB-like_B-rpt"/>
</dbReference>
<dbReference type="RefSeq" id="WP_062279007.1">
    <property type="nucleotide sequence ID" value="NZ_DF968181.1"/>
</dbReference>
<accession>A0A0S7BP67</accession>
<dbReference type="STRING" id="1678840.ATC1_132"/>
<dbReference type="SUPFAM" id="SSF63817">
    <property type="entry name" value="Sortase"/>
    <property type="match status" value="1"/>
</dbReference>